<dbReference type="SMART" id="SM00382">
    <property type="entry name" value="AAA"/>
    <property type="match status" value="2"/>
</dbReference>
<dbReference type="FunFam" id="3.40.50.300:FF:000011">
    <property type="entry name" value="Putative ABC transporter ATP-binding component"/>
    <property type="match status" value="1"/>
</dbReference>
<evidence type="ECO:0000256" key="1">
    <source>
        <dbReference type="ARBA" id="ARBA00022741"/>
    </source>
</evidence>
<keyword evidence="2 4" id="KW-0067">ATP-binding</keyword>
<evidence type="ECO:0000313" key="5">
    <source>
        <dbReference type="Proteomes" id="UP000475117"/>
    </source>
</evidence>
<dbReference type="InterPro" id="IPR003439">
    <property type="entry name" value="ABC_transporter-like_ATP-bd"/>
</dbReference>
<dbReference type="CDD" id="cd03221">
    <property type="entry name" value="ABCF_EF-3"/>
    <property type="match status" value="2"/>
</dbReference>
<reference evidence="4 5" key="1">
    <citation type="submission" date="2020-12" db="EMBL/GenBank/DDBJ databases">
        <title>Sulforoseuscoccus oceanibium gen. nov., sp. nov., a representative of the phylum Verrucomicrobia with special cytoplasmic membrane, and proposal of Sulforoseuscoccusaceae fam. nov.</title>
        <authorList>
            <person name="Xi F."/>
        </authorList>
    </citation>
    <scope>NUCLEOTIDE SEQUENCE [LARGE SCALE GENOMIC DNA]</scope>
    <source>
        <strain evidence="4 5">T37</strain>
    </source>
</reference>
<keyword evidence="5" id="KW-1185">Reference proteome</keyword>
<dbReference type="InterPro" id="IPR051309">
    <property type="entry name" value="ABCF_ATPase"/>
</dbReference>
<dbReference type="Pfam" id="PF00005">
    <property type="entry name" value="ABC_tran"/>
    <property type="match status" value="2"/>
</dbReference>
<dbReference type="KEGG" id="soa:G3M56_000730"/>
<dbReference type="InterPro" id="IPR027417">
    <property type="entry name" value="P-loop_NTPase"/>
</dbReference>
<dbReference type="InterPro" id="IPR032781">
    <property type="entry name" value="ABC_tran_Xtn"/>
</dbReference>
<proteinExistence type="predicted"/>
<accession>A0A6B3LF71</accession>
<evidence type="ECO:0000313" key="4">
    <source>
        <dbReference type="EMBL" id="QQL45145.1"/>
    </source>
</evidence>
<dbReference type="AlphaFoldDB" id="A0A6B3LF71"/>
<feature type="domain" description="ABC transporter" evidence="3">
    <location>
        <begin position="326"/>
        <end position="543"/>
    </location>
</feature>
<organism evidence="4 5">
    <name type="scientific">Sulfuriroseicoccus oceanibius</name>
    <dbReference type="NCBI Taxonomy" id="2707525"/>
    <lineage>
        <taxon>Bacteria</taxon>
        <taxon>Pseudomonadati</taxon>
        <taxon>Verrucomicrobiota</taxon>
        <taxon>Verrucomicrobiia</taxon>
        <taxon>Verrucomicrobiales</taxon>
        <taxon>Verrucomicrobiaceae</taxon>
        <taxon>Sulfuriroseicoccus</taxon>
    </lineage>
</organism>
<dbReference type="PROSITE" id="PS00211">
    <property type="entry name" value="ABC_TRANSPORTER_1"/>
    <property type="match status" value="1"/>
</dbReference>
<dbReference type="InterPro" id="IPR017871">
    <property type="entry name" value="ABC_transporter-like_CS"/>
</dbReference>
<evidence type="ECO:0000256" key="2">
    <source>
        <dbReference type="ARBA" id="ARBA00022840"/>
    </source>
</evidence>
<sequence length="662" mass="73871">MLAVQHVRIEYGSRVLFADLSFVIQGKERVALVGPNGAGKSTLMKILVGRVTPDGGKIVKAKAVRVGYLAQEGIETSGLTLMQEAESAFGDILGVEKRLEELGAELEVLDPKSDDYAETLDRMGDLQLQLEEHDVSRIRPRIETILRGLGFKQGDFDRMTDEFSGGWQMRIALAKLLLQEPEVLMLDEPTNHLDIEAQRWLEGYLKSYRGAILLISHDRAFLDALCKRTLAFGNGRVEEYSGNYSFYEKESVLRREQLEKAAANQQREIEKTEDFINRFRAKATKAKQVQSRIKMLEKIERIELDQDGPEVRFKFPDAPPSGQAVVKLEDVSKHYGEKRIINNWDFTVEKGDRIAVVGVNGAGKSTFSRIVAEKEPLTGGKMTFGHNVMLNHFAQDQAEELDPKLTALETLESVDTRGSKIDARSILGCFLFRGDDVFKSVSVLSGGERGRLALAKMLLTPSNFLILDEPTNHLDMASQARLQSALLDYQGTFAIVSHNRDFLDPIVNKVLEFRVGAPPRLFLGNVSDYIAKREAEEKEAARVEALHASASAGAAAASGGGASGVNRKEQRRIEAEKRKLRASKLKPLEDQLEKVEARISELETTKAEMVEKMNDLSTFESKEEAQLFLQSFKDVDAELEGAYSQWSDISEEIEKVTAELEA</sequence>
<dbReference type="EMBL" id="CP066776">
    <property type="protein sequence ID" value="QQL45145.1"/>
    <property type="molecule type" value="Genomic_DNA"/>
</dbReference>
<name>A0A6B3LF71_9BACT</name>
<keyword evidence="1" id="KW-0547">Nucleotide-binding</keyword>
<protein>
    <submittedName>
        <fullName evidence="4">ABC-F family ATP-binding cassette domain-containing protein</fullName>
    </submittedName>
</protein>
<dbReference type="GO" id="GO:0005524">
    <property type="term" value="F:ATP binding"/>
    <property type="evidence" value="ECO:0007669"/>
    <property type="project" value="UniProtKB-KW"/>
</dbReference>
<dbReference type="SUPFAM" id="SSF52540">
    <property type="entry name" value="P-loop containing nucleoside triphosphate hydrolases"/>
    <property type="match status" value="2"/>
</dbReference>
<dbReference type="PANTHER" id="PTHR42855:SF2">
    <property type="entry name" value="DRUG RESISTANCE ABC TRANSPORTER,ATP-BINDING PROTEIN"/>
    <property type="match status" value="1"/>
</dbReference>
<dbReference type="RefSeq" id="WP_164364952.1">
    <property type="nucleotide sequence ID" value="NZ_CP066776.1"/>
</dbReference>
<feature type="domain" description="ABC transporter" evidence="3">
    <location>
        <begin position="2"/>
        <end position="259"/>
    </location>
</feature>
<evidence type="ECO:0000259" key="3">
    <source>
        <dbReference type="PROSITE" id="PS50893"/>
    </source>
</evidence>
<dbReference type="Pfam" id="PF12848">
    <property type="entry name" value="ABC_tran_Xtn"/>
    <property type="match status" value="1"/>
</dbReference>
<dbReference type="PROSITE" id="PS50893">
    <property type="entry name" value="ABC_TRANSPORTER_2"/>
    <property type="match status" value="2"/>
</dbReference>
<dbReference type="Gene3D" id="3.40.50.300">
    <property type="entry name" value="P-loop containing nucleotide triphosphate hydrolases"/>
    <property type="match status" value="2"/>
</dbReference>
<dbReference type="Proteomes" id="UP000475117">
    <property type="component" value="Chromosome"/>
</dbReference>
<dbReference type="InterPro" id="IPR037118">
    <property type="entry name" value="Val-tRNA_synth_C_sf"/>
</dbReference>
<dbReference type="PANTHER" id="PTHR42855">
    <property type="entry name" value="ABC TRANSPORTER ATP-BINDING SUBUNIT"/>
    <property type="match status" value="1"/>
</dbReference>
<dbReference type="GO" id="GO:0016887">
    <property type="term" value="F:ATP hydrolysis activity"/>
    <property type="evidence" value="ECO:0007669"/>
    <property type="project" value="InterPro"/>
</dbReference>
<gene>
    <name evidence="4" type="ORF">G3M56_000730</name>
</gene>
<dbReference type="Gene3D" id="1.10.287.380">
    <property type="entry name" value="Valyl-tRNA synthetase, C-terminal domain"/>
    <property type="match status" value="1"/>
</dbReference>
<dbReference type="InterPro" id="IPR003593">
    <property type="entry name" value="AAA+_ATPase"/>
</dbReference>